<proteinExistence type="predicted"/>
<gene>
    <name evidence="2" type="ORF">LCGC14_2493530</name>
</gene>
<organism evidence="2">
    <name type="scientific">marine sediment metagenome</name>
    <dbReference type="NCBI Taxonomy" id="412755"/>
    <lineage>
        <taxon>unclassified sequences</taxon>
        <taxon>metagenomes</taxon>
        <taxon>ecological metagenomes</taxon>
    </lineage>
</organism>
<comment type="caution">
    <text evidence="2">The sequence shown here is derived from an EMBL/GenBank/DDBJ whole genome shotgun (WGS) entry which is preliminary data.</text>
</comment>
<evidence type="ECO:0000259" key="1">
    <source>
        <dbReference type="SMART" id="SM00507"/>
    </source>
</evidence>
<dbReference type="InterPro" id="IPR003615">
    <property type="entry name" value="HNH_nuc"/>
</dbReference>
<dbReference type="Pfam" id="PF07460">
    <property type="entry name" value="NUMOD3"/>
    <property type="match status" value="1"/>
</dbReference>
<dbReference type="InterPro" id="IPR003611">
    <property type="entry name" value="NUMOD3"/>
</dbReference>
<accession>A0A0F9BRZ1</accession>
<dbReference type="CDD" id="cd00085">
    <property type="entry name" value="HNHc"/>
    <property type="match status" value="1"/>
</dbReference>
<protein>
    <recommendedName>
        <fullName evidence="1">HNH nuclease domain-containing protein</fullName>
    </recommendedName>
</protein>
<reference evidence="2" key="1">
    <citation type="journal article" date="2015" name="Nature">
        <title>Complex archaea that bridge the gap between prokaryotes and eukaryotes.</title>
        <authorList>
            <person name="Spang A."/>
            <person name="Saw J.H."/>
            <person name="Jorgensen S.L."/>
            <person name="Zaremba-Niedzwiedzka K."/>
            <person name="Martijn J."/>
            <person name="Lind A.E."/>
            <person name="van Eijk R."/>
            <person name="Schleper C."/>
            <person name="Guy L."/>
            <person name="Ettema T.J."/>
        </authorList>
    </citation>
    <scope>NUCLEOTIDE SEQUENCE</scope>
</reference>
<dbReference type="AlphaFoldDB" id="A0A0F9BRZ1"/>
<dbReference type="SMART" id="SM00507">
    <property type="entry name" value="HNHc"/>
    <property type="match status" value="1"/>
</dbReference>
<feature type="domain" description="HNH nuclease" evidence="1">
    <location>
        <begin position="75"/>
        <end position="126"/>
    </location>
</feature>
<dbReference type="GO" id="GO:0003677">
    <property type="term" value="F:DNA binding"/>
    <property type="evidence" value="ECO:0007669"/>
    <property type="project" value="InterPro"/>
</dbReference>
<dbReference type="Gene3D" id="1.10.30.50">
    <property type="match status" value="1"/>
</dbReference>
<dbReference type="SUPFAM" id="SSF64496">
    <property type="entry name" value="DNA-binding domain of intron-encoded endonucleases"/>
    <property type="match status" value="1"/>
</dbReference>
<name>A0A0F9BRZ1_9ZZZZ</name>
<dbReference type="EMBL" id="LAZR01039582">
    <property type="protein sequence ID" value="KKL16642.1"/>
    <property type="molecule type" value="Genomic_DNA"/>
</dbReference>
<sequence length="158" mass="18145">MVGLAIRIALAINTHPIQGQKCHRAGAGNNNSMYGKKHTSETVAEYSLTRSGEKNHQWKGGISAEPYCFEWSFQEFKDMVKDRDDNKCQNPICHRNSKRLHIHHINYDKKDCRIDNLITVCNSCNSRANKNRDKWQAHYAGLIKAQKIKVAEQQQCFA</sequence>
<evidence type="ECO:0000313" key="2">
    <source>
        <dbReference type="EMBL" id="KKL16642.1"/>
    </source>
</evidence>